<organism evidence="2 3">
    <name type="scientific">Lophiostoma macrostomum CBS 122681</name>
    <dbReference type="NCBI Taxonomy" id="1314788"/>
    <lineage>
        <taxon>Eukaryota</taxon>
        <taxon>Fungi</taxon>
        <taxon>Dikarya</taxon>
        <taxon>Ascomycota</taxon>
        <taxon>Pezizomycotina</taxon>
        <taxon>Dothideomycetes</taxon>
        <taxon>Pleosporomycetidae</taxon>
        <taxon>Pleosporales</taxon>
        <taxon>Lophiostomataceae</taxon>
        <taxon>Lophiostoma</taxon>
    </lineage>
</organism>
<accession>A0A6A6SNU6</accession>
<dbReference type="CDD" id="cd00593">
    <property type="entry name" value="RIBOc"/>
    <property type="match status" value="1"/>
</dbReference>
<dbReference type="InterPro" id="IPR000999">
    <property type="entry name" value="RNase_III_dom"/>
</dbReference>
<keyword evidence="3" id="KW-1185">Reference proteome</keyword>
<evidence type="ECO:0000313" key="2">
    <source>
        <dbReference type="EMBL" id="KAF2648637.1"/>
    </source>
</evidence>
<sequence length="156" mass="17104">MSTQLTSNAASKITQCEQLINYTFDEKLLCLQALQASGEAVHYAGTWHILAKNDALAVLGDAYMAAVLCRWWWEKGPRNKGQLDNKALAARSRLLSLDKCLFVNQGTKPDANGNYVTDKVAATGMEAVAGAVYLDGGESQLEEVMRHLGFDQHPFL</sequence>
<dbReference type="PROSITE" id="PS50142">
    <property type="entry name" value="RNASE_3_2"/>
    <property type="match status" value="1"/>
</dbReference>
<proteinExistence type="predicted"/>
<dbReference type="Pfam" id="PF14622">
    <property type="entry name" value="Ribonucleas_3_3"/>
    <property type="match status" value="1"/>
</dbReference>
<protein>
    <recommendedName>
        <fullName evidence="1">RNase III domain-containing protein</fullName>
    </recommendedName>
</protein>
<dbReference type="GO" id="GO:0006396">
    <property type="term" value="P:RNA processing"/>
    <property type="evidence" value="ECO:0007669"/>
    <property type="project" value="InterPro"/>
</dbReference>
<dbReference type="SUPFAM" id="SSF69065">
    <property type="entry name" value="RNase III domain-like"/>
    <property type="match status" value="1"/>
</dbReference>
<reference evidence="2" key="1">
    <citation type="journal article" date="2020" name="Stud. Mycol.">
        <title>101 Dothideomycetes genomes: a test case for predicting lifestyles and emergence of pathogens.</title>
        <authorList>
            <person name="Haridas S."/>
            <person name="Albert R."/>
            <person name="Binder M."/>
            <person name="Bloem J."/>
            <person name="Labutti K."/>
            <person name="Salamov A."/>
            <person name="Andreopoulos B."/>
            <person name="Baker S."/>
            <person name="Barry K."/>
            <person name="Bills G."/>
            <person name="Bluhm B."/>
            <person name="Cannon C."/>
            <person name="Castanera R."/>
            <person name="Culley D."/>
            <person name="Daum C."/>
            <person name="Ezra D."/>
            <person name="Gonzalez J."/>
            <person name="Henrissat B."/>
            <person name="Kuo A."/>
            <person name="Liang C."/>
            <person name="Lipzen A."/>
            <person name="Lutzoni F."/>
            <person name="Magnuson J."/>
            <person name="Mondo S."/>
            <person name="Nolan M."/>
            <person name="Ohm R."/>
            <person name="Pangilinan J."/>
            <person name="Park H.-J."/>
            <person name="Ramirez L."/>
            <person name="Alfaro M."/>
            <person name="Sun H."/>
            <person name="Tritt A."/>
            <person name="Yoshinaga Y."/>
            <person name="Zwiers L.-H."/>
            <person name="Turgeon B."/>
            <person name="Goodwin S."/>
            <person name="Spatafora J."/>
            <person name="Crous P."/>
            <person name="Grigoriev I."/>
        </authorList>
    </citation>
    <scope>NUCLEOTIDE SEQUENCE</scope>
    <source>
        <strain evidence="2">CBS 122681</strain>
    </source>
</reference>
<dbReference type="GO" id="GO:0004525">
    <property type="term" value="F:ribonuclease III activity"/>
    <property type="evidence" value="ECO:0007669"/>
    <property type="project" value="InterPro"/>
</dbReference>
<evidence type="ECO:0000313" key="3">
    <source>
        <dbReference type="Proteomes" id="UP000799324"/>
    </source>
</evidence>
<gene>
    <name evidence="2" type="ORF">K491DRAFT_684545</name>
</gene>
<feature type="domain" description="RNase III" evidence="1">
    <location>
        <begin position="13"/>
        <end position="137"/>
    </location>
</feature>
<dbReference type="AlphaFoldDB" id="A0A6A6SNU6"/>
<dbReference type="EMBL" id="MU004529">
    <property type="protein sequence ID" value="KAF2648637.1"/>
    <property type="molecule type" value="Genomic_DNA"/>
</dbReference>
<dbReference type="Proteomes" id="UP000799324">
    <property type="component" value="Unassembled WGS sequence"/>
</dbReference>
<dbReference type="Gene3D" id="1.10.1520.10">
    <property type="entry name" value="Ribonuclease III domain"/>
    <property type="match status" value="1"/>
</dbReference>
<dbReference type="OrthoDB" id="67027at2759"/>
<name>A0A6A6SNU6_9PLEO</name>
<dbReference type="InterPro" id="IPR036389">
    <property type="entry name" value="RNase_III_sf"/>
</dbReference>
<evidence type="ECO:0000259" key="1">
    <source>
        <dbReference type="PROSITE" id="PS50142"/>
    </source>
</evidence>